<dbReference type="OrthoDB" id="3058629at2759"/>
<proteinExistence type="predicted"/>
<accession>A0A0C3G5Z9</accession>
<dbReference type="EMBL" id="KN832980">
    <property type="protein sequence ID" value="KIM87204.1"/>
    <property type="molecule type" value="Genomic_DNA"/>
</dbReference>
<sequence length="104" mass="11914">MLRPPMLRPPTPPPFQEPLFDENDPRGWFWDEDGGGHVLDFGQYKDDGKKLHDTSLSYLRFCRTNCSSGHLSTPLINIIRVWKQSRIPSMTALKFLLVGSIEAK</sequence>
<organism evidence="1 2">
    <name type="scientific">Piloderma croceum (strain F 1598)</name>
    <dbReference type="NCBI Taxonomy" id="765440"/>
    <lineage>
        <taxon>Eukaryota</taxon>
        <taxon>Fungi</taxon>
        <taxon>Dikarya</taxon>
        <taxon>Basidiomycota</taxon>
        <taxon>Agaricomycotina</taxon>
        <taxon>Agaricomycetes</taxon>
        <taxon>Agaricomycetidae</taxon>
        <taxon>Atheliales</taxon>
        <taxon>Atheliaceae</taxon>
        <taxon>Piloderma</taxon>
    </lineage>
</organism>
<dbReference type="InParanoid" id="A0A0C3G5Z9"/>
<protein>
    <submittedName>
        <fullName evidence="1">Uncharacterized protein</fullName>
    </submittedName>
</protein>
<reference evidence="2" key="2">
    <citation type="submission" date="2015-01" db="EMBL/GenBank/DDBJ databases">
        <title>Evolutionary Origins and Diversification of the Mycorrhizal Mutualists.</title>
        <authorList>
            <consortium name="DOE Joint Genome Institute"/>
            <consortium name="Mycorrhizal Genomics Consortium"/>
            <person name="Kohler A."/>
            <person name="Kuo A."/>
            <person name="Nagy L.G."/>
            <person name="Floudas D."/>
            <person name="Copeland A."/>
            <person name="Barry K.W."/>
            <person name="Cichocki N."/>
            <person name="Veneault-Fourrey C."/>
            <person name="LaButti K."/>
            <person name="Lindquist E.A."/>
            <person name="Lipzen A."/>
            <person name="Lundell T."/>
            <person name="Morin E."/>
            <person name="Murat C."/>
            <person name="Riley R."/>
            <person name="Ohm R."/>
            <person name="Sun H."/>
            <person name="Tunlid A."/>
            <person name="Henrissat B."/>
            <person name="Grigoriev I.V."/>
            <person name="Hibbett D.S."/>
            <person name="Martin F."/>
        </authorList>
    </citation>
    <scope>NUCLEOTIDE SEQUENCE [LARGE SCALE GENOMIC DNA]</scope>
    <source>
        <strain evidence="2">F 1598</strain>
    </source>
</reference>
<dbReference type="AlphaFoldDB" id="A0A0C3G5Z9"/>
<name>A0A0C3G5Z9_PILCF</name>
<gene>
    <name evidence="1" type="ORF">PILCRDRAFT_303804</name>
</gene>
<dbReference type="HOGENOM" id="CLU_2251056_0_0_1"/>
<evidence type="ECO:0000313" key="2">
    <source>
        <dbReference type="Proteomes" id="UP000054166"/>
    </source>
</evidence>
<keyword evidence="2" id="KW-1185">Reference proteome</keyword>
<reference evidence="1 2" key="1">
    <citation type="submission" date="2014-04" db="EMBL/GenBank/DDBJ databases">
        <authorList>
            <consortium name="DOE Joint Genome Institute"/>
            <person name="Kuo A."/>
            <person name="Tarkka M."/>
            <person name="Buscot F."/>
            <person name="Kohler A."/>
            <person name="Nagy L.G."/>
            <person name="Floudas D."/>
            <person name="Copeland A."/>
            <person name="Barry K.W."/>
            <person name="Cichocki N."/>
            <person name="Veneault-Fourrey C."/>
            <person name="LaButti K."/>
            <person name="Lindquist E.A."/>
            <person name="Lipzen A."/>
            <person name="Lundell T."/>
            <person name="Morin E."/>
            <person name="Murat C."/>
            <person name="Sun H."/>
            <person name="Tunlid A."/>
            <person name="Henrissat B."/>
            <person name="Grigoriev I.V."/>
            <person name="Hibbett D.S."/>
            <person name="Martin F."/>
            <person name="Nordberg H.P."/>
            <person name="Cantor M.N."/>
            <person name="Hua S.X."/>
        </authorList>
    </citation>
    <scope>NUCLEOTIDE SEQUENCE [LARGE SCALE GENOMIC DNA]</scope>
    <source>
        <strain evidence="1 2">F 1598</strain>
    </source>
</reference>
<evidence type="ECO:0000313" key="1">
    <source>
        <dbReference type="EMBL" id="KIM87204.1"/>
    </source>
</evidence>
<dbReference type="Proteomes" id="UP000054166">
    <property type="component" value="Unassembled WGS sequence"/>
</dbReference>